<keyword evidence="4" id="KW-0813">Transport</keyword>
<dbReference type="Proteomes" id="UP000247409">
    <property type="component" value="Unassembled WGS sequence"/>
</dbReference>
<name>A0A2V3IWW7_9FLOR</name>
<keyword evidence="4" id="KW-0333">Golgi apparatus</keyword>
<evidence type="ECO:0000256" key="2">
    <source>
        <dbReference type="ARBA" id="ARBA00006972"/>
    </source>
</evidence>
<keyword evidence="4" id="KW-0968">Cytoplasmic vesicle</keyword>
<evidence type="ECO:0000256" key="4">
    <source>
        <dbReference type="RuleBase" id="RU366053"/>
    </source>
</evidence>
<comment type="subcellular location">
    <subcellularLocation>
        <location evidence="4">Cytoplasm</location>
    </subcellularLocation>
    <subcellularLocation>
        <location evidence="4">Golgi apparatus membrane</location>
        <topology evidence="4">Peripheral membrane protein</topology>
        <orientation evidence="4">Cytoplasmic side</orientation>
    </subcellularLocation>
    <subcellularLocation>
        <location evidence="4">Cytoplasmic vesicle</location>
        <location evidence="4">COPI-coated vesicle membrane</location>
        <topology evidence="4">Peripheral membrane protein</topology>
        <orientation evidence="4">Cytoplasmic side</orientation>
    </subcellularLocation>
    <subcellularLocation>
        <location evidence="1">Endomembrane system</location>
        <topology evidence="1">Peripheral membrane protein</topology>
    </subcellularLocation>
</comment>
<organism evidence="5 6">
    <name type="scientific">Gracilariopsis chorda</name>
    <dbReference type="NCBI Taxonomy" id="448386"/>
    <lineage>
        <taxon>Eukaryota</taxon>
        <taxon>Rhodophyta</taxon>
        <taxon>Florideophyceae</taxon>
        <taxon>Rhodymeniophycidae</taxon>
        <taxon>Gracilariales</taxon>
        <taxon>Gracilariaceae</taxon>
        <taxon>Gracilariopsis</taxon>
    </lineage>
</organism>
<accession>A0A2V3IWW7</accession>
<proteinExistence type="inferred from homology"/>
<dbReference type="PANTHER" id="PTHR11043:SF1">
    <property type="entry name" value="TSET COMPLEX MEMBER TSTD"/>
    <property type="match status" value="1"/>
</dbReference>
<dbReference type="InterPro" id="IPR011012">
    <property type="entry name" value="Longin-like_dom_sf"/>
</dbReference>
<evidence type="ECO:0000313" key="5">
    <source>
        <dbReference type="EMBL" id="PXF46632.1"/>
    </source>
</evidence>
<keyword evidence="4" id="KW-0653">Protein transport</keyword>
<comment type="similarity">
    <text evidence="2 4">Belongs to the adaptor complexes small subunit family.</text>
</comment>
<dbReference type="GO" id="GO:0006891">
    <property type="term" value="P:intra-Golgi vesicle-mediated transport"/>
    <property type="evidence" value="ECO:0007669"/>
    <property type="project" value="TreeGrafter"/>
</dbReference>
<dbReference type="InterPro" id="IPR039652">
    <property type="entry name" value="Coatomer_zeta"/>
</dbReference>
<dbReference type="GO" id="GO:0000139">
    <property type="term" value="C:Golgi membrane"/>
    <property type="evidence" value="ECO:0007669"/>
    <property type="project" value="UniProtKB-SubCell"/>
</dbReference>
<protein>
    <recommendedName>
        <fullName evidence="4">Coatomer subunit zeta</fullName>
    </recommendedName>
</protein>
<keyword evidence="3 4" id="KW-0472">Membrane</keyword>
<reference evidence="5 6" key="1">
    <citation type="journal article" date="2018" name="Mol. Biol. Evol.">
        <title>Analysis of the draft genome of the red seaweed Gracilariopsis chorda provides insights into genome size evolution in Rhodophyta.</title>
        <authorList>
            <person name="Lee J."/>
            <person name="Yang E.C."/>
            <person name="Graf L."/>
            <person name="Yang J.H."/>
            <person name="Qiu H."/>
            <person name="Zel Zion U."/>
            <person name="Chan C.X."/>
            <person name="Stephens T.G."/>
            <person name="Weber A.P.M."/>
            <person name="Boo G.H."/>
            <person name="Boo S.M."/>
            <person name="Kim K.M."/>
            <person name="Shin Y."/>
            <person name="Jung M."/>
            <person name="Lee S.J."/>
            <person name="Yim H.S."/>
            <person name="Lee J.H."/>
            <person name="Bhattacharya D."/>
            <person name="Yoon H.S."/>
        </authorList>
    </citation>
    <scope>NUCLEOTIDE SEQUENCE [LARGE SCALE GENOMIC DNA]</scope>
    <source>
        <strain evidence="5 6">SKKU-2015</strain>
        <tissue evidence="5">Whole body</tissue>
    </source>
</reference>
<evidence type="ECO:0000313" key="6">
    <source>
        <dbReference type="Proteomes" id="UP000247409"/>
    </source>
</evidence>
<keyword evidence="4" id="KW-0963">Cytoplasm</keyword>
<keyword evidence="4" id="KW-0931">ER-Golgi transport</keyword>
<dbReference type="EMBL" id="NBIV01000035">
    <property type="protein sequence ID" value="PXF46632.1"/>
    <property type="molecule type" value="Genomic_DNA"/>
</dbReference>
<dbReference type="SUPFAM" id="SSF64356">
    <property type="entry name" value="SNARE-like"/>
    <property type="match status" value="1"/>
</dbReference>
<evidence type="ECO:0000256" key="1">
    <source>
        <dbReference type="ARBA" id="ARBA00004184"/>
    </source>
</evidence>
<comment type="function">
    <text evidence="4">The zeta subunit may be involved in regulating the coat assembly and, hence, the rate of biosynthetic protein transport due to its association-dissociation properties with the coatomer complex.</text>
</comment>
<dbReference type="GO" id="GO:0006886">
    <property type="term" value="P:intracellular protein transport"/>
    <property type="evidence" value="ECO:0007669"/>
    <property type="project" value="TreeGrafter"/>
</dbReference>
<dbReference type="Gene3D" id="3.30.450.60">
    <property type="match status" value="1"/>
</dbReference>
<keyword evidence="6" id="KW-1185">Reference proteome</keyword>
<evidence type="ECO:0000256" key="3">
    <source>
        <dbReference type="ARBA" id="ARBA00023136"/>
    </source>
</evidence>
<comment type="caution">
    <text evidence="5">The sequence shown here is derived from an EMBL/GenBank/DDBJ whole genome shotgun (WGS) entry which is preliminary data.</text>
</comment>
<dbReference type="GO" id="GO:0006890">
    <property type="term" value="P:retrograde vesicle-mediated transport, Golgi to endoplasmic reticulum"/>
    <property type="evidence" value="ECO:0007669"/>
    <property type="project" value="UniProtKB-UniRule"/>
</dbReference>
<dbReference type="PANTHER" id="PTHR11043">
    <property type="entry name" value="ZETA-COAT PROTEIN"/>
    <property type="match status" value="1"/>
</dbReference>
<sequence length="159" mass="17931">MIVSVVIVCYTSGGVIFSRFYGHELRTEQQQAKWLKKLRDATAPDWALLKEDNPEQIATVGEVQITYKLLGDVVLMVAGVEEHDALLLLELVRSLDLSIRGACKIPENKQQQTTVSAERRILQNHANLCLVIDEQIDDGDIDHLDSKVVLKLIRMRPGR</sequence>
<comment type="subunit">
    <text evidence="4">Oligomeric complex that consists of at least the alpha, beta, beta', gamma, delta, epsilon and zeta subunits.</text>
</comment>
<dbReference type="AlphaFoldDB" id="A0A2V3IWW7"/>
<gene>
    <name evidence="5" type="ORF">BWQ96_03621</name>
</gene>
<dbReference type="OrthoDB" id="10249988at2759"/>
<dbReference type="GO" id="GO:0030126">
    <property type="term" value="C:COPI vesicle coat"/>
    <property type="evidence" value="ECO:0007669"/>
    <property type="project" value="UniProtKB-UniRule"/>
</dbReference>